<gene>
    <name evidence="2" type="ORF">CV019_11555</name>
    <name evidence="1" type="ORF">RO950_08310</name>
</gene>
<keyword evidence="4" id="KW-1185">Reference proteome</keyword>
<evidence type="ECO:0000313" key="1">
    <source>
        <dbReference type="EMBL" id="MDT4287024.1"/>
    </source>
</evidence>
<evidence type="ECO:0000313" key="3">
    <source>
        <dbReference type="Proteomes" id="UP000238153"/>
    </source>
</evidence>
<dbReference type="STRING" id="1283.ShL2_02352"/>
<reference evidence="1 4" key="2">
    <citation type="submission" date="2023-08" db="EMBL/GenBank/DDBJ databases">
        <title>Genomic surveillance of Staphylococcus haemolyticus neonatal outbreak in southern France.</title>
        <authorList>
            <person name="Magnan C."/>
            <person name="Morsli M."/>
            <person name="Thiery B."/>
            <person name="Salipante F."/>
            <person name="Attar J."/>
            <person name="Massimo D.M."/>
            <person name="Ory J."/>
            <person name="Pantel A."/>
            <person name="Lavigne J.-P."/>
        </authorList>
    </citation>
    <scope>NUCLEOTIDE SEQUENCE [LARGE SCALE GENOMIC DNA]</scope>
    <source>
        <strain evidence="1 4">NSH026</strain>
    </source>
</reference>
<sequence>MNLKRVKYPLIYHENKISEYTLLTEYNPKFINTKIKAITMQIEMMYHLNISRMTTSEVHGVVSISYPLEKLAIDIIDEKEKLNCFKTKSNRNMQQLKQVIKRYTPGEQKEIMYYMQSNGSTIDYDLIERLQRDLYKLRHANKQKVSVRA</sequence>
<protein>
    <submittedName>
        <fullName evidence="2">Pathogenicity island protein</fullName>
    </submittedName>
</protein>
<name>A0A2A1KBD6_STAHA</name>
<dbReference type="EMBL" id="JAVSOO010000020">
    <property type="protein sequence ID" value="MDT4287024.1"/>
    <property type="molecule type" value="Genomic_DNA"/>
</dbReference>
<dbReference type="Proteomes" id="UP000238153">
    <property type="component" value="Unassembled WGS sequence"/>
</dbReference>
<dbReference type="Proteomes" id="UP001269271">
    <property type="component" value="Unassembled WGS sequence"/>
</dbReference>
<evidence type="ECO:0000313" key="4">
    <source>
        <dbReference type="Proteomes" id="UP001269271"/>
    </source>
</evidence>
<dbReference type="RefSeq" id="WP_011276820.1">
    <property type="nucleotide sequence ID" value="NZ_CABMHO010000044.1"/>
</dbReference>
<dbReference type="EMBL" id="PGWX01000388">
    <property type="protein sequence ID" value="PPJ72112.1"/>
    <property type="molecule type" value="Genomic_DNA"/>
</dbReference>
<evidence type="ECO:0000313" key="2">
    <source>
        <dbReference type="EMBL" id="PPJ72112.1"/>
    </source>
</evidence>
<dbReference type="AlphaFoldDB" id="A0A2A1KBD6"/>
<dbReference type="KEGG" id="shh:ShL2_02352"/>
<accession>A0A2A1KBD6</accession>
<comment type="caution">
    <text evidence="2">The sequence shown here is derived from an EMBL/GenBank/DDBJ whole genome shotgun (WGS) entry which is preliminary data.</text>
</comment>
<proteinExistence type="predicted"/>
<reference evidence="2 3" key="1">
    <citation type="submission" date="2017-11" db="EMBL/GenBank/DDBJ databases">
        <authorList>
            <person name="Founou R.C."/>
            <person name="Founou L."/>
            <person name="Allam M."/>
            <person name="Ismail A."/>
            <person name="Essack S.Y."/>
        </authorList>
    </citation>
    <scope>NUCLEOTIDE SEQUENCE [LARGE SCALE GENOMIC DNA]</scope>
    <source>
        <strain evidence="2 3">G811N2B1</strain>
    </source>
</reference>
<organism evidence="2 3">
    <name type="scientific">Staphylococcus haemolyticus</name>
    <dbReference type="NCBI Taxonomy" id="1283"/>
    <lineage>
        <taxon>Bacteria</taxon>
        <taxon>Bacillati</taxon>
        <taxon>Bacillota</taxon>
        <taxon>Bacilli</taxon>
        <taxon>Bacillales</taxon>
        <taxon>Staphylococcaceae</taxon>
        <taxon>Staphylococcus</taxon>
    </lineage>
</organism>
<dbReference type="OMA" id="EQQDVMR"/>